<keyword evidence="4" id="KW-0539">Nucleus</keyword>
<feature type="compositionally biased region" description="Basic residues" evidence="5">
    <location>
        <begin position="124"/>
        <end position="138"/>
    </location>
</feature>
<dbReference type="Proteomes" id="UP000246991">
    <property type="component" value="Unassembled WGS sequence"/>
</dbReference>
<comment type="similarity">
    <text evidence="2">Belongs to the SLX9 family.</text>
</comment>
<evidence type="ECO:0000256" key="5">
    <source>
        <dbReference type="SAM" id="MobiDB-lite"/>
    </source>
</evidence>
<evidence type="ECO:0000313" key="7">
    <source>
        <dbReference type="Proteomes" id="UP000246991"/>
    </source>
</evidence>
<dbReference type="OrthoDB" id="5429132at2759"/>
<dbReference type="GO" id="GO:0030688">
    <property type="term" value="C:preribosome, small subunit precursor"/>
    <property type="evidence" value="ECO:0007669"/>
    <property type="project" value="InterPro"/>
</dbReference>
<sequence length="192" mass="20408">FSTPEKSLTTAMARGNPTRRISLRDKASVSRPLPSVRPAIPLQVKKKTRQSIKHSLFVNKIEKSSTPSARSRRRKAKAAQNSLITGLESLADALPSGTLHESVNFTSASSKAKGRGEGEGVGRKSMKSRPGAMKKKERVVKSECERFGKNLAIMQNGAIAGATGGGGGGTWAALRGFIEGTMEKKEEFVGAG</sequence>
<evidence type="ECO:0000256" key="2">
    <source>
        <dbReference type="ARBA" id="ARBA00011022"/>
    </source>
</evidence>
<accession>A0A317SGR0</accession>
<keyword evidence="7" id="KW-1185">Reference proteome</keyword>
<evidence type="ECO:0000256" key="3">
    <source>
        <dbReference type="ARBA" id="ARBA00021321"/>
    </source>
</evidence>
<evidence type="ECO:0000256" key="1">
    <source>
        <dbReference type="ARBA" id="ARBA00004604"/>
    </source>
</evidence>
<evidence type="ECO:0000256" key="4">
    <source>
        <dbReference type="ARBA" id="ARBA00023242"/>
    </source>
</evidence>
<evidence type="ECO:0000313" key="6">
    <source>
        <dbReference type="EMBL" id="PWW73709.1"/>
    </source>
</evidence>
<comment type="caution">
    <text evidence="6">The sequence shown here is derived from an EMBL/GenBank/DDBJ whole genome shotgun (WGS) entry which is preliminary data.</text>
</comment>
<dbReference type="GO" id="GO:0005730">
    <property type="term" value="C:nucleolus"/>
    <property type="evidence" value="ECO:0007669"/>
    <property type="project" value="UniProtKB-SubCell"/>
</dbReference>
<organism evidence="6 7">
    <name type="scientific">Tuber magnatum</name>
    <name type="common">white Piedmont truffle</name>
    <dbReference type="NCBI Taxonomy" id="42249"/>
    <lineage>
        <taxon>Eukaryota</taxon>
        <taxon>Fungi</taxon>
        <taxon>Dikarya</taxon>
        <taxon>Ascomycota</taxon>
        <taxon>Pezizomycotina</taxon>
        <taxon>Pezizomycetes</taxon>
        <taxon>Pezizales</taxon>
        <taxon>Tuberaceae</taxon>
        <taxon>Tuber</taxon>
    </lineage>
</organism>
<dbReference type="Pfam" id="PF15341">
    <property type="entry name" value="SLX9"/>
    <property type="match status" value="1"/>
</dbReference>
<dbReference type="InterPro" id="IPR028160">
    <property type="entry name" value="Slx9-like"/>
</dbReference>
<dbReference type="AlphaFoldDB" id="A0A317SGR0"/>
<feature type="region of interest" description="Disordered" evidence="5">
    <location>
        <begin position="61"/>
        <end position="80"/>
    </location>
</feature>
<name>A0A317SGR0_9PEZI</name>
<reference evidence="6 7" key="1">
    <citation type="submission" date="2018-03" db="EMBL/GenBank/DDBJ databases">
        <title>Genomes of Pezizomycetes fungi and the evolution of truffles.</title>
        <authorList>
            <person name="Murat C."/>
            <person name="Payen T."/>
            <person name="Noel B."/>
            <person name="Kuo A."/>
            <person name="Martin F.M."/>
        </authorList>
    </citation>
    <scope>NUCLEOTIDE SEQUENCE [LARGE SCALE GENOMIC DNA]</scope>
    <source>
        <strain evidence="6">091103-1</strain>
    </source>
</reference>
<feature type="region of interest" description="Disordered" evidence="5">
    <location>
        <begin position="102"/>
        <end position="139"/>
    </location>
</feature>
<proteinExistence type="inferred from homology"/>
<gene>
    <name evidence="6" type="ORF">C7212DRAFT_332725</name>
</gene>
<protein>
    <recommendedName>
        <fullName evidence="3">Ribosome biogenesis protein SLX9</fullName>
    </recommendedName>
</protein>
<comment type="subcellular location">
    <subcellularLocation>
        <location evidence="1">Nucleus</location>
        <location evidence="1">Nucleolus</location>
    </subcellularLocation>
</comment>
<feature type="non-terminal residue" evidence="6">
    <location>
        <position position="1"/>
    </location>
</feature>
<dbReference type="EMBL" id="PYWC01000075">
    <property type="protein sequence ID" value="PWW73709.1"/>
    <property type="molecule type" value="Genomic_DNA"/>
</dbReference>
<dbReference type="GO" id="GO:0000462">
    <property type="term" value="P:maturation of SSU-rRNA from tricistronic rRNA transcript (SSU-rRNA, 5.8S rRNA, LSU-rRNA)"/>
    <property type="evidence" value="ECO:0007669"/>
    <property type="project" value="InterPro"/>
</dbReference>
<dbReference type="GO" id="GO:0030686">
    <property type="term" value="C:90S preribosome"/>
    <property type="evidence" value="ECO:0007669"/>
    <property type="project" value="InterPro"/>
</dbReference>